<protein>
    <submittedName>
        <fullName evidence="1">Uncharacterized protein</fullName>
    </submittedName>
</protein>
<gene>
    <name evidence="1" type="ORF">KME60_30645</name>
</gene>
<proteinExistence type="predicted"/>
<dbReference type="AlphaFoldDB" id="A0A951UVY4"/>
<reference evidence="1" key="2">
    <citation type="journal article" date="2022" name="Microbiol. Resour. Announc.">
        <title>Metagenome Sequencing to Explore Phylogenomics of Terrestrial Cyanobacteria.</title>
        <authorList>
            <person name="Ward R.D."/>
            <person name="Stajich J.E."/>
            <person name="Johansen J.R."/>
            <person name="Huntemann M."/>
            <person name="Clum A."/>
            <person name="Foster B."/>
            <person name="Foster B."/>
            <person name="Roux S."/>
            <person name="Palaniappan K."/>
            <person name="Varghese N."/>
            <person name="Mukherjee S."/>
            <person name="Reddy T.B.K."/>
            <person name="Daum C."/>
            <person name="Copeland A."/>
            <person name="Chen I.A."/>
            <person name="Ivanova N.N."/>
            <person name="Kyrpides N.C."/>
            <person name="Shapiro N."/>
            <person name="Eloe-Fadrosh E.A."/>
            <person name="Pietrasiak N."/>
        </authorList>
    </citation>
    <scope>NUCLEOTIDE SEQUENCE</scope>
    <source>
        <strain evidence="1">GSE-NOS-MK-12-04C</strain>
    </source>
</reference>
<sequence>MSRKIYAGLIAFPILMLNAGEGLASFGLATLTLNIPSSNAEISTDTNTLLHLAPFQLSARDDQTEDCLRAGDCRD</sequence>
<organism evidence="1 2">
    <name type="scientific">Cyanomargarita calcarea GSE-NOS-MK-12-04C</name>
    <dbReference type="NCBI Taxonomy" id="2839659"/>
    <lineage>
        <taxon>Bacteria</taxon>
        <taxon>Bacillati</taxon>
        <taxon>Cyanobacteriota</taxon>
        <taxon>Cyanophyceae</taxon>
        <taxon>Nostocales</taxon>
        <taxon>Cyanomargaritaceae</taxon>
        <taxon>Cyanomargarita</taxon>
    </lineage>
</organism>
<dbReference type="EMBL" id="JAHHGZ010000051">
    <property type="protein sequence ID" value="MBW4671669.1"/>
    <property type="molecule type" value="Genomic_DNA"/>
</dbReference>
<name>A0A951UVY4_9CYAN</name>
<comment type="caution">
    <text evidence="1">The sequence shown here is derived from an EMBL/GenBank/DDBJ whole genome shotgun (WGS) entry which is preliminary data.</text>
</comment>
<dbReference type="Proteomes" id="UP000729701">
    <property type="component" value="Unassembled WGS sequence"/>
</dbReference>
<evidence type="ECO:0000313" key="1">
    <source>
        <dbReference type="EMBL" id="MBW4671669.1"/>
    </source>
</evidence>
<evidence type="ECO:0000313" key="2">
    <source>
        <dbReference type="Proteomes" id="UP000729701"/>
    </source>
</evidence>
<reference evidence="1" key="1">
    <citation type="submission" date="2021-05" db="EMBL/GenBank/DDBJ databases">
        <authorList>
            <person name="Pietrasiak N."/>
            <person name="Ward R."/>
            <person name="Stajich J.E."/>
            <person name="Kurbessoian T."/>
        </authorList>
    </citation>
    <scope>NUCLEOTIDE SEQUENCE</scope>
    <source>
        <strain evidence="1">GSE-NOS-MK-12-04C</strain>
    </source>
</reference>
<accession>A0A951UVY4</accession>